<dbReference type="SUPFAM" id="SSF56235">
    <property type="entry name" value="N-terminal nucleophile aminohydrolases (Ntn hydrolases)"/>
    <property type="match status" value="1"/>
</dbReference>
<dbReference type="GO" id="GO:0103068">
    <property type="term" value="F:leukotriene C4 gamma-glutamyl transferase activity"/>
    <property type="evidence" value="ECO:0007669"/>
    <property type="project" value="UniProtKB-EC"/>
</dbReference>
<evidence type="ECO:0000256" key="1">
    <source>
        <dbReference type="SAM" id="MobiDB-lite"/>
    </source>
</evidence>
<keyword evidence="2" id="KW-0808">Transferase</keyword>
<dbReference type="AlphaFoldDB" id="A0A7W9JIJ0"/>
<evidence type="ECO:0000313" key="3">
    <source>
        <dbReference type="Proteomes" id="UP000567246"/>
    </source>
</evidence>
<keyword evidence="3" id="KW-1185">Reference proteome</keyword>
<dbReference type="RefSeq" id="WP_184171723.1">
    <property type="nucleotide sequence ID" value="NZ_BAABAG010000001.1"/>
</dbReference>
<comment type="caution">
    <text evidence="2">The sequence shown here is derived from an EMBL/GenBank/DDBJ whole genome shotgun (WGS) entry which is preliminary data.</text>
</comment>
<proteinExistence type="predicted"/>
<name>A0A7W9JIJ0_9MICC</name>
<protein>
    <submittedName>
        <fullName evidence="2">Gamma-glutamyltranspeptidase/glutathione hydrolase</fullName>
        <ecNumber evidence="2">2.3.2.2</ecNumber>
        <ecNumber evidence="2">3.4.19.13</ecNumber>
    </submittedName>
</protein>
<dbReference type="EC" id="2.3.2.2" evidence="2"/>
<dbReference type="InterPro" id="IPR052896">
    <property type="entry name" value="GGT-like_enzyme"/>
</dbReference>
<dbReference type="InterPro" id="IPR043137">
    <property type="entry name" value="GGT_ssub_C"/>
</dbReference>
<dbReference type="EMBL" id="JACHMW010000001">
    <property type="protein sequence ID" value="MBB5848545.1"/>
    <property type="molecule type" value="Genomic_DNA"/>
</dbReference>
<dbReference type="InterPro" id="IPR043138">
    <property type="entry name" value="GGT_lsub"/>
</dbReference>
<dbReference type="GO" id="GO:0036374">
    <property type="term" value="F:glutathione hydrolase activity"/>
    <property type="evidence" value="ECO:0007669"/>
    <property type="project" value="UniProtKB-EC"/>
</dbReference>
<feature type="region of interest" description="Disordered" evidence="1">
    <location>
        <begin position="502"/>
        <end position="522"/>
    </location>
</feature>
<dbReference type="Gene3D" id="1.10.246.130">
    <property type="match status" value="1"/>
</dbReference>
<dbReference type="PRINTS" id="PR01210">
    <property type="entry name" value="GGTRANSPTASE"/>
</dbReference>
<dbReference type="EC" id="3.4.19.13" evidence="2"/>
<organism evidence="2 3">
    <name type="scientific">Micrococcus endophyticus</name>
    <dbReference type="NCBI Taxonomy" id="455343"/>
    <lineage>
        <taxon>Bacteria</taxon>
        <taxon>Bacillati</taxon>
        <taxon>Actinomycetota</taxon>
        <taxon>Actinomycetes</taxon>
        <taxon>Micrococcales</taxon>
        <taxon>Micrococcaceae</taxon>
        <taxon>Micrococcus</taxon>
    </lineage>
</organism>
<keyword evidence="2" id="KW-0378">Hydrolase</keyword>
<sequence>MEPRPSRRSVVYGDEVVASSSPLAATAALDVLHDGGTAADAAVAAAMCSTVTEPTNNGIGGDLLALVWDGGRVHALNASGRSPRAWTPQRFAGHEQMPRRGWDSVTVPGAVSGWRALSDRFGVLPFERLGAAAVAHAEDGWIVPPIVAQDWGRAATVLGELPEFAATFLPGGAAPREGERVRMPDHAVTLREILATGGESFYTGPLAARIVAHAEAGGALSAQDLAAHEVDWADPLSVSWGGHELYEIPPNSQGLAACVAAAVLEVLGGQHRDPDSADGVHLQVEAMKQALAVLHSEVADPDWMRLGPSELLEPERIAALAARVDPERAGAAVSAPPTAGGTIYLSVGDRSGMMVSLIQSNYYGFGSGLVVPGTGIALHDRGAGFSLVPGHPNEVGGGKRPLNTIIPGLITAGGEPVAAFGVMGGPMQPQGHVQVMHRLLVGQDVQSALDAPRWFVEGSGELKLEAGWGGDVARRLGDLGHPVTRTGPGDRTYGGGQVVRRLPGGGYAGGSDPRKDGHAVAR</sequence>
<feature type="compositionally biased region" description="Basic and acidic residues" evidence="1">
    <location>
        <begin position="512"/>
        <end position="522"/>
    </location>
</feature>
<dbReference type="Proteomes" id="UP000567246">
    <property type="component" value="Unassembled WGS sequence"/>
</dbReference>
<dbReference type="PANTHER" id="PTHR43881">
    <property type="entry name" value="GAMMA-GLUTAMYLTRANSPEPTIDASE (AFU_ORTHOLOGUE AFUA_4G13580)"/>
    <property type="match status" value="1"/>
</dbReference>
<evidence type="ECO:0000313" key="2">
    <source>
        <dbReference type="EMBL" id="MBB5848545.1"/>
    </source>
</evidence>
<dbReference type="InterPro" id="IPR029055">
    <property type="entry name" value="Ntn_hydrolases_N"/>
</dbReference>
<accession>A0A7W9JIJ0</accession>
<dbReference type="Pfam" id="PF01019">
    <property type="entry name" value="G_glu_transpept"/>
    <property type="match status" value="1"/>
</dbReference>
<dbReference type="PANTHER" id="PTHR43881:SF1">
    <property type="entry name" value="GAMMA-GLUTAMYLTRANSPEPTIDASE (AFU_ORTHOLOGUE AFUA_4G13580)"/>
    <property type="match status" value="1"/>
</dbReference>
<keyword evidence="2" id="KW-0012">Acyltransferase</keyword>
<reference evidence="2 3" key="1">
    <citation type="submission" date="2020-08" db="EMBL/GenBank/DDBJ databases">
        <title>Sequencing the genomes of 1000 actinobacteria strains.</title>
        <authorList>
            <person name="Klenk H.-P."/>
        </authorList>
    </citation>
    <scope>NUCLEOTIDE SEQUENCE [LARGE SCALE GENOMIC DNA]</scope>
    <source>
        <strain evidence="2 3">DSM 17945</strain>
    </source>
</reference>
<dbReference type="Gene3D" id="3.60.20.40">
    <property type="match status" value="1"/>
</dbReference>
<gene>
    <name evidence="2" type="ORF">HDA33_001109</name>
</gene>